<evidence type="ECO:0000256" key="8">
    <source>
        <dbReference type="ARBA" id="ARBA00023306"/>
    </source>
</evidence>
<dbReference type="Gene3D" id="3.40.50.11690">
    <property type="entry name" value="Cell division protein FtsQ/DivIB"/>
    <property type="match status" value="1"/>
</dbReference>
<keyword evidence="11" id="KW-1185">Reference proteome</keyword>
<comment type="subunit">
    <text evidence="9">Part of a complex composed of FtsB, FtsL and FtsQ.</text>
</comment>
<reference evidence="11" key="1">
    <citation type="submission" date="2020-01" db="EMBL/GenBank/DDBJ databases">
        <title>Phosphoaccumulans saitamaens gen. nov., sp. nov., a polyphosphate accumulating bacterium isolated from surface river water.</title>
        <authorList>
            <person name="Watanabe K."/>
            <person name="Suda W."/>
        </authorList>
    </citation>
    <scope>NUCLEOTIDE SEQUENCE [LARGE SCALE GENOMIC DNA]</scope>
    <source>
        <strain evidence="11">ICHIAU1</strain>
    </source>
</reference>
<keyword evidence="7 9" id="KW-0472">Membrane</keyword>
<dbReference type="PANTHER" id="PTHR35851">
    <property type="entry name" value="CELL DIVISION PROTEIN FTSQ"/>
    <property type="match status" value="1"/>
</dbReference>
<dbReference type="InterPro" id="IPR045335">
    <property type="entry name" value="FtsQ_C_sf"/>
</dbReference>
<keyword evidence="5 9" id="KW-0812">Transmembrane</keyword>
<keyword evidence="4 9" id="KW-0132">Cell division</keyword>
<dbReference type="GO" id="GO:0090529">
    <property type="term" value="P:cell septum assembly"/>
    <property type="evidence" value="ECO:0007669"/>
    <property type="project" value="InterPro"/>
</dbReference>
<evidence type="ECO:0000256" key="7">
    <source>
        <dbReference type="ARBA" id="ARBA00023136"/>
    </source>
</evidence>
<dbReference type="EMBL" id="AP022345">
    <property type="protein sequence ID" value="BBU67932.1"/>
    <property type="molecule type" value="Genomic_DNA"/>
</dbReference>
<proteinExistence type="inferred from homology"/>
<dbReference type="HAMAP" id="MF_00911">
    <property type="entry name" value="FtsQ_subfam"/>
    <property type="match status" value="1"/>
</dbReference>
<dbReference type="PROSITE" id="PS51779">
    <property type="entry name" value="POTRA"/>
    <property type="match status" value="1"/>
</dbReference>
<dbReference type="PANTHER" id="PTHR35851:SF1">
    <property type="entry name" value="CELL DIVISION PROTEIN FTSQ"/>
    <property type="match status" value="1"/>
</dbReference>
<keyword evidence="8 9" id="KW-0131">Cell cycle</keyword>
<keyword evidence="6 9" id="KW-1133">Transmembrane helix</keyword>
<dbReference type="GO" id="GO:0032153">
    <property type="term" value="C:cell division site"/>
    <property type="evidence" value="ECO:0007669"/>
    <property type="project" value="UniProtKB-UniRule"/>
</dbReference>
<dbReference type="InterPro" id="IPR013685">
    <property type="entry name" value="POTRA_FtsQ_type"/>
</dbReference>
<dbReference type="InterPro" id="IPR026579">
    <property type="entry name" value="FtsQ"/>
</dbReference>
<feature type="transmembrane region" description="Helical" evidence="9">
    <location>
        <begin position="12"/>
        <end position="33"/>
    </location>
</feature>
<dbReference type="RefSeq" id="WP_162049110.1">
    <property type="nucleotide sequence ID" value="NZ_AP019011.1"/>
</dbReference>
<evidence type="ECO:0000313" key="10">
    <source>
        <dbReference type="EMBL" id="BBU67932.1"/>
    </source>
</evidence>
<evidence type="ECO:0000256" key="5">
    <source>
        <dbReference type="ARBA" id="ARBA00022692"/>
    </source>
</evidence>
<dbReference type="GO" id="GO:0005886">
    <property type="term" value="C:plasma membrane"/>
    <property type="evidence" value="ECO:0007669"/>
    <property type="project" value="UniProtKB-SubCell"/>
</dbReference>
<keyword evidence="3 9" id="KW-0997">Cell inner membrane</keyword>
<keyword evidence="2 9" id="KW-1003">Cell membrane</keyword>
<evidence type="ECO:0000256" key="6">
    <source>
        <dbReference type="ARBA" id="ARBA00022989"/>
    </source>
</evidence>
<evidence type="ECO:0000256" key="4">
    <source>
        <dbReference type="ARBA" id="ARBA00022618"/>
    </source>
</evidence>
<protein>
    <recommendedName>
        <fullName evidence="9">Cell division protein FtsQ</fullName>
    </recommendedName>
</protein>
<evidence type="ECO:0000256" key="2">
    <source>
        <dbReference type="ARBA" id="ARBA00022475"/>
    </source>
</evidence>
<dbReference type="Pfam" id="PF03799">
    <property type="entry name" value="FtsQ_DivIB_C"/>
    <property type="match status" value="1"/>
</dbReference>
<accession>A0A679HW30</accession>
<dbReference type="Pfam" id="PF08478">
    <property type="entry name" value="POTRA_1"/>
    <property type="match status" value="1"/>
</dbReference>
<gene>
    <name evidence="9 10" type="primary">ftsQ</name>
    <name evidence="10" type="ORF">ICHIAU1_02150</name>
</gene>
<dbReference type="AlphaFoldDB" id="A0A679HW30"/>
<dbReference type="GO" id="GO:0043093">
    <property type="term" value="P:FtsZ-dependent cytokinesis"/>
    <property type="evidence" value="ECO:0007669"/>
    <property type="project" value="UniProtKB-UniRule"/>
</dbReference>
<evidence type="ECO:0000256" key="1">
    <source>
        <dbReference type="ARBA" id="ARBA00004370"/>
    </source>
</evidence>
<comment type="subcellular location">
    <subcellularLocation>
        <location evidence="9">Cell inner membrane</location>
        <topology evidence="9">Single-pass type II membrane protein</topology>
    </subcellularLocation>
    <subcellularLocation>
        <location evidence="1">Membrane</location>
    </subcellularLocation>
    <text evidence="9">Localizes to the division septum.</text>
</comment>
<dbReference type="InterPro" id="IPR034746">
    <property type="entry name" value="POTRA"/>
</dbReference>
<evidence type="ECO:0000256" key="9">
    <source>
        <dbReference type="HAMAP-Rule" id="MF_00911"/>
    </source>
</evidence>
<dbReference type="OrthoDB" id="9790370at2"/>
<evidence type="ECO:0000313" key="11">
    <source>
        <dbReference type="Proteomes" id="UP000463961"/>
    </source>
</evidence>
<comment type="similarity">
    <text evidence="9">Belongs to the FtsQ/DivIB family. FtsQ subfamily.</text>
</comment>
<dbReference type="Gene3D" id="3.10.20.310">
    <property type="entry name" value="membrane protein fhac"/>
    <property type="match status" value="1"/>
</dbReference>
<dbReference type="InterPro" id="IPR005548">
    <property type="entry name" value="Cell_div_FtsQ/DivIB_C"/>
</dbReference>
<evidence type="ECO:0000256" key="3">
    <source>
        <dbReference type="ARBA" id="ARBA00022519"/>
    </source>
</evidence>
<dbReference type="Proteomes" id="UP000463961">
    <property type="component" value="Chromosome"/>
</dbReference>
<name>A0A679HW30_9RHOO</name>
<organism evidence="10 11">
    <name type="scientific">Fluviibacter phosphoraccumulans</name>
    <dbReference type="NCBI Taxonomy" id="1751046"/>
    <lineage>
        <taxon>Bacteria</taxon>
        <taxon>Pseudomonadati</taxon>
        <taxon>Pseudomonadota</taxon>
        <taxon>Betaproteobacteria</taxon>
        <taxon>Rhodocyclales</taxon>
        <taxon>Fluviibacteraceae</taxon>
        <taxon>Fluviibacter</taxon>
    </lineage>
</organism>
<sequence>MIWNRPDLMNRLANLLWGLGLLLILVTGVLMVIRMPFFPVRDVVLAKPLERVQMEDIRAGIAPYIGGNFFTVDLKAIRQGAEQQPWVYRADVRRQGFGSLALDIDEQVPVARWGNEGTRTTSDWLNRDGEVFEVPDNSLGNAGQGLPVLHGPLDTGNELMTRYVRYSSLLEPTGRTIRQLDLSPRLSWSMRLDNGTRVELGRERTLNSADEQVQTFVSLYPQLVGNRPVVPAVVDLRYPAGVAVRYPASPAAASTPSDRKGKS</sequence>
<comment type="function">
    <text evidence="9">Essential cell division protein. May link together the upstream cell division proteins, which are predominantly cytoplasmic, with the downstream cell division proteins, which are predominantly periplasmic. May control correct divisome assembly.</text>
</comment>